<organism evidence="1 2">
    <name type="scientific">Nibea albiflora</name>
    <name type="common">Yellow drum</name>
    <name type="synonym">Corvina albiflora</name>
    <dbReference type="NCBI Taxonomy" id="240163"/>
    <lineage>
        <taxon>Eukaryota</taxon>
        <taxon>Metazoa</taxon>
        <taxon>Chordata</taxon>
        <taxon>Craniata</taxon>
        <taxon>Vertebrata</taxon>
        <taxon>Euteleostomi</taxon>
        <taxon>Actinopterygii</taxon>
        <taxon>Neopterygii</taxon>
        <taxon>Teleostei</taxon>
        <taxon>Neoteleostei</taxon>
        <taxon>Acanthomorphata</taxon>
        <taxon>Eupercaria</taxon>
        <taxon>Sciaenidae</taxon>
        <taxon>Nibea</taxon>
    </lineage>
</organism>
<evidence type="ECO:0000313" key="1">
    <source>
        <dbReference type="EMBL" id="KAG8010456.1"/>
    </source>
</evidence>
<reference evidence="1" key="1">
    <citation type="submission" date="2020-04" db="EMBL/GenBank/DDBJ databases">
        <title>A chromosome-scale assembly and high-density genetic map of the yellow drum (Nibea albiflora) genome.</title>
        <authorList>
            <person name="Xu D."/>
            <person name="Zhang W."/>
            <person name="Chen R."/>
            <person name="Tan P."/>
            <person name="Wang L."/>
            <person name="Song H."/>
            <person name="Tian L."/>
            <person name="Zhu Q."/>
            <person name="Wang B."/>
        </authorList>
    </citation>
    <scope>NUCLEOTIDE SEQUENCE</scope>
    <source>
        <strain evidence="1">ZJHYS-2018</strain>
    </source>
</reference>
<keyword evidence="2" id="KW-1185">Reference proteome</keyword>
<comment type="caution">
    <text evidence="1">The sequence shown here is derived from an EMBL/GenBank/DDBJ whole genome shotgun (WGS) entry which is preliminary data.</text>
</comment>
<dbReference type="Proteomes" id="UP000805704">
    <property type="component" value="Chromosome 15"/>
</dbReference>
<sequence length="397" mass="43737">MASPLEMTEMYDNALLGILQHVGNIQDFLRVYFGFLYRKTDFYRLLSSPNEKMGFPPGVAEKMVFKTYKLFEKMAEHDRARQLSELQKREESVSVAPPAVQELEIATEPPEGAEEQSAEVAAAAAVAPAEAQAESASSQDAGDVSAEATVGPQAANGGAEQQAEGEQAAAASTKPAGAGQDNFQSNPESYNGAVRENYSWSQDYTDVEVRVFVPKAVVKGRQVRVSLQPSSMKVCVKDGAGEKTLMEGELTHKINTETSLWSLEPGSCLSLSKTSEVWWNAVLKGEKEIDINQINRERSMATVDDEEHAVLDRLTFDYHQKLQGKPQSLFVSTLMVTHRLASRWHCGLYVFITSSSSVSPQKVHEMLKKGWDAEGSPFRGQQFDPTMFDIPPSAVQF</sequence>
<accession>A0ACB7F8G7</accession>
<proteinExistence type="predicted"/>
<protein>
    <submittedName>
        <fullName evidence="1">NudC domain-containing protein 3</fullName>
    </submittedName>
</protein>
<name>A0ACB7F8G7_NIBAL</name>
<gene>
    <name evidence="1" type="primary">NUDCD3.2</name>
    <name evidence="1" type="ORF">GBF38_009525</name>
</gene>
<evidence type="ECO:0000313" key="2">
    <source>
        <dbReference type="Proteomes" id="UP000805704"/>
    </source>
</evidence>
<dbReference type="EMBL" id="CM024803">
    <property type="protein sequence ID" value="KAG8010456.1"/>
    <property type="molecule type" value="Genomic_DNA"/>
</dbReference>